<comment type="catalytic activity">
    <reaction evidence="7">
        <text>L-aspartate + 2-oxoglutarate = oxaloacetate + L-glutamate</text>
        <dbReference type="Rhea" id="RHEA:21824"/>
        <dbReference type="ChEBI" id="CHEBI:16452"/>
        <dbReference type="ChEBI" id="CHEBI:16810"/>
        <dbReference type="ChEBI" id="CHEBI:29985"/>
        <dbReference type="ChEBI" id="CHEBI:29991"/>
        <dbReference type="EC" id="2.6.1.1"/>
    </reaction>
</comment>
<comment type="similarity">
    <text evidence="2">Belongs to the class-I pyridoxal-phosphate-dependent aminotransferase family.</text>
</comment>
<dbReference type="EC" id="2.6.1.1" evidence="3"/>
<proteinExistence type="inferred from homology"/>
<evidence type="ECO:0000256" key="1">
    <source>
        <dbReference type="ARBA" id="ARBA00001933"/>
    </source>
</evidence>
<dbReference type="CDD" id="cd00609">
    <property type="entry name" value="AAT_like"/>
    <property type="match status" value="1"/>
</dbReference>
<evidence type="ECO:0000256" key="6">
    <source>
        <dbReference type="ARBA" id="ARBA00022898"/>
    </source>
</evidence>
<dbReference type="PANTHER" id="PTHR46383">
    <property type="entry name" value="ASPARTATE AMINOTRANSFERASE"/>
    <property type="match status" value="1"/>
</dbReference>
<dbReference type="KEGG" id="apb:SAR116_1035"/>
<dbReference type="AlphaFoldDB" id="D5BSN1"/>
<dbReference type="InterPro" id="IPR015424">
    <property type="entry name" value="PyrdxlP-dep_Trfase"/>
</dbReference>
<protein>
    <recommendedName>
        <fullName evidence="3">aspartate transaminase</fullName>
        <ecNumber evidence="3">2.6.1.1</ecNumber>
    </recommendedName>
</protein>
<dbReference type="GO" id="GO:0030170">
    <property type="term" value="F:pyridoxal phosphate binding"/>
    <property type="evidence" value="ECO:0007669"/>
    <property type="project" value="InterPro"/>
</dbReference>
<dbReference type="STRING" id="488538.SAR116_1035"/>
<dbReference type="HOGENOM" id="CLU_017584_4_3_5"/>
<evidence type="ECO:0000256" key="4">
    <source>
        <dbReference type="ARBA" id="ARBA00022576"/>
    </source>
</evidence>
<reference evidence="9 10" key="1">
    <citation type="journal article" date="2010" name="J. Bacteriol.">
        <title>Complete genome sequence of "Candidatus Puniceispirillum marinum" IMCC1322, a representative of the SAR116 clade in the Alphaproteobacteria.</title>
        <authorList>
            <person name="Oh H.M."/>
            <person name="Kwon K.K."/>
            <person name="Kang I."/>
            <person name="Kang S.G."/>
            <person name="Lee J.H."/>
            <person name="Kim S.J."/>
            <person name="Cho J.C."/>
        </authorList>
    </citation>
    <scope>NUCLEOTIDE SEQUENCE [LARGE SCALE GENOMIC DNA]</scope>
    <source>
        <strain evidence="9 10">IMCC1322</strain>
    </source>
</reference>
<keyword evidence="10" id="KW-1185">Reference proteome</keyword>
<evidence type="ECO:0000256" key="5">
    <source>
        <dbReference type="ARBA" id="ARBA00022679"/>
    </source>
</evidence>
<evidence type="ECO:0000313" key="10">
    <source>
        <dbReference type="Proteomes" id="UP000007460"/>
    </source>
</evidence>
<gene>
    <name evidence="9" type="ordered locus">SAR116_1035</name>
</gene>
<name>D5BSN1_PUNMI</name>
<dbReference type="InterPro" id="IPR050596">
    <property type="entry name" value="AspAT/PAT-like"/>
</dbReference>
<evidence type="ECO:0000256" key="7">
    <source>
        <dbReference type="ARBA" id="ARBA00049185"/>
    </source>
</evidence>
<dbReference type="InterPro" id="IPR004839">
    <property type="entry name" value="Aminotransferase_I/II_large"/>
</dbReference>
<dbReference type="Proteomes" id="UP000007460">
    <property type="component" value="Chromosome"/>
</dbReference>
<evidence type="ECO:0000256" key="3">
    <source>
        <dbReference type="ARBA" id="ARBA00012753"/>
    </source>
</evidence>
<evidence type="ECO:0000259" key="8">
    <source>
        <dbReference type="Pfam" id="PF00155"/>
    </source>
</evidence>
<dbReference type="eggNOG" id="COG0436">
    <property type="taxonomic scope" value="Bacteria"/>
</dbReference>
<dbReference type="SUPFAM" id="SSF53383">
    <property type="entry name" value="PLP-dependent transferases"/>
    <property type="match status" value="1"/>
</dbReference>
<organism evidence="9 10">
    <name type="scientific">Puniceispirillum marinum (strain IMCC1322)</name>
    <dbReference type="NCBI Taxonomy" id="488538"/>
    <lineage>
        <taxon>Bacteria</taxon>
        <taxon>Pseudomonadati</taxon>
        <taxon>Pseudomonadota</taxon>
        <taxon>Alphaproteobacteria</taxon>
        <taxon>Candidatus Puniceispirillales</taxon>
        <taxon>Candidatus Puniceispirillaceae</taxon>
        <taxon>Candidatus Puniceispirillum</taxon>
    </lineage>
</organism>
<evidence type="ECO:0000256" key="2">
    <source>
        <dbReference type="ARBA" id="ARBA00007441"/>
    </source>
</evidence>
<dbReference type="Gene3D" id="3.40.640.10">
    <property type="entry name" value="Type I PLP-dependent aspartate aminotransferase-like (Major domain)"/>
    <property type="match status" value="1"/>
</dbReference>
<dbReference type="EMBL" id="CP001751">
    <property type="protein sequence ID" value="ADE39278.1"/>
    <property type="molecule type" value="Genomic_DNA"/>
</dbReference>
<comment type="cofactor">
    <cofactor evidence="1">
        <name>pyridoxal 5'-phosphate</name>
        <dbReference type="ChEBI" id="CHEBI:597326"/>
    </cofactor>
</comment>
<dbReference type="GO" id="GO:0006520">
    <property type="term" value="P:amino acid metabolic process"/>
    <property type="evidence" value="ECO:0007669"/>
    <property type="project" value="InterPro"/>
</dbReference>
<accession>D5BSN1</accession>
<dbReference type="PANTHER" id="PTHR46383:SF2">
    <property type="entry name" value="AMINOTRANSFERASE"/>
    <property type="match status" value="1"/>
</dbReference>
<evidence type="ECO:0000313" key="9">
    <source>
        <dbReference type="EMBL" id="ADE39278.1"/>
    </source>
</evidence>
<keyword evidence="4 9" id="KW-0032">Aminotransferase</keyword>
<keyword evidence="6" id="KW-0663">Pyridoxal phosphate</keyword>
<sequence>MSMMQRTQTMEAAGHDVLHLEVGQPSTPAPVAVCDALTRSLSTLSSHGYSVAFGQKILRQRIAAHYQDWYGARPDWENIAITPGSSMGFVIAFLSAFDRGDKIAITTPGYPAYRNIMISLGLEPVLLPARAEQNWIADLDALAETGDLPDGLLLASPANPTGVVMSDAEIKAVCAWCDKHQVRLIMDEIYHGLSFKGPSTSAFVHNKNAIIINSFSKYFCMTGWRLGWMILPDDLRETAERLAQNLYISATTLNQHGAQAAFDCYDELNGHIERYQENRDILLRQLPPEFLGNAAPSDGAFYLYADISALTSDSIVFANRLLEDTGVACTAGVDFDPDEGQKFLRLSYAGSTDDIRNACQRINDWLPRLAKTA</sequence>
<keyword evidence="5 9" id="KW-0808">Transferase</keyword>
<dbReference type="InterPro" id="IPR015421">
    <property type="entry name" value="PyrdxlP-dep_Trfase_major"/>
</dbReference>
<feature type="domain" description="Aminotransferase class I/classII large" evidence="8">
    <location>
        <begin position="16"/>
        <end position="362"/>
    </location>
</feature>
<dbReference type="Pfam" id="PF00155">
    <property type="entry name" value="Aminotran_1_2"/>
    <property type="match status" value="1"/>
</dbReference>
<dbReference type="GO" id="GO:0004069">
    <property type="term" value="F:L-aspartate:2-oxoglutarate aminotransferase activity"/>
    <property type="evidence" value="ECO:0007669"/>
    <property type="project" value="UniProtKB-EC"/>
</dbReference>